<dbReference type="InParanoid" id="J9DIQ9"/>
<keyword evidence="2" id="KW-1185">Reference proteome</keyword>
<protein>
    <recommendedName>
        <fullName evidence="3">Trm112p-like protein</fullName>
    </recommendedName>
</protein>
<evidence type="ECO:0008006" key="3">
    <source>
        <dbReference type="Google" id="ProtNLM"/>
    </source>
</evidence>
<dbReference type="EMBL" id="AFBI03000068">
    <property type="protein sequence ID" value="EJW02495.1"/>
    <property type="molecule type" value="Genomic_DNA"/>
</dbReference>
<gene>
    <name evidence="1" type="ORF">EDEG_03081</name>
</gene>
<evidence type="ECO:0000313" key="1">
    <source>
        <dbReference type="EMBL" id="EJW02495.1"/>
    </source>
</evidence>
<dbReference type="VEuPathDB" id="MicrosporidiaDB:EDEG_03081"/>
<sequence length="118" mass="13388">MKAISVIICKCTNCPGNHPLKLIPSVVKLTKCRRERLFLDKVKEIIYEGSDNQIFNLINVLQPFLNEEVEGTEKMNDVHKIYDVLDSCIIEEGALSCTSCSKQYLIKDSIVDFIGHDL</sequence>
<comment type="caution">
    <text evidence="1">The sequence shown here is derived from an EMBL/GenBank/DDBJ whole genome shotgun (WGS) entry which is preliminary data.</text>
</comment>
<name>J9DIQ9_EDHAE</name>
<reference evidence="1 2" key="1">
    <citation type="submission" date="2011-08" db="EMBL/GenBank/DDBJ databases">
        <authorList>
            <person name="Liu Z.J."/>
            <person name="Shi F.L."/>
            <person name="Lu J.Q."/>
            <person name="Li M."/>
            <person name="Wang Z.L."/>
        </authorList>
    </citation>
    <scope>NUCLEOTIDE SEQUENCE [LARGE SCALE GENOMIC DNA]</scope>
    <source>
        <strain evidence="1 2">USNM 41457</strain>
    </source>
</reference>
<dbReference type="AlphaFoldDB" id="J9DIQ9"/>
<accession>J9DIQ9</accession>
<dbReference type="Gene3D" id="2.20.25.10">
    <property type="match status" value="1"/>
</dbReference>
<dbReference type="Proteomes" id="UP000003163">
    <property type="component" value="Unassembled WGS sequence"/>
</dbReference>
<dbReference type="HOGENOM" id="CLU_2073117_0_0_1"/>
<proteinExistence type="predicted"/>
<organism evidence="1 2">
    <name type="scientific">Edhazardia aedis (strain USNM 41457)</name>
    <name type="common">Microsporidian parasite</name>
    <dbReference type="NCBI Taxonomy" id="1003232"/>
    <lineage>
        <taxon>Eukaryota</taxon>
        <taxon>Fungi</taxon>
        <taxon>Fungi incertae sedis</taxon>
        <taxon>Microsporidia</taxon>
        <taxon>Edhazardia</taxon>
    </lineage>
</organism>
<evidence type="ECO:0000313" key="2">
    <source>
        <dbReference type="Proteomes" id="UP000003163"/>
    </source>
</evidence>
<reference evidence="2" key="2">
    <citation type="submission" date="2015-07" db="EMBL/GenBank/DDBJ databases">
        <title>Contrasting host-pathogen interactions and genome evolution in two generalist and specialist microsporidian pathogens of mosquitoes.</title>
        <authorList>
            <consortium name="The Broad Institute Genomics Platform"/>
            <consortium name="The Broad Institute Genome Sequencing Center for Infectious Disease"/>
            <person name="Cuomo C.A."/>
            <person name="Sanscrainte N.D."/>
            <person name="Goldberg J.M."/>
            <person name="Heiman D."/>
            <person name="Young S."/>
            <person name="Zeng Q."/>
            <person name="Becnel J.J."/>
            <person name="Birren B.W."/>
        </authorList>
    </citation>
    <scope>NUCLEOTIDE SEQUENCE [LARGE SCALE GENOMIC DNA]</scope>
    <source>
        <strain evidence="2">USNM 41457</strain>
    </source>
</reference>